<dbReference type="EMBL" id="HBHQ01021604">
    <property type="protein sequence ID" value="CAD9822762.1"/>
    <property type="molecule type" value="Transcribed_RNA"/>
</dbReference>
<evidence type="ECO:0000313" key="2">
    <source>
        <dbReference type="EMBL" id="CAD9822762.1"/>
    </source>
</evidence>
<keyword evidence="1" id="KW-0732">Signal</keyword>
<protein>
    <recommendedName>
        <fullName evidence="3">EGF-like domain-containing protein</fullName>
    </recommendedName>
</protein>
<evidence type="ECO:0008006" key="3">
    <source>
        <dbReference type="Google" id="ProtNLM"/>
    </source>
</evidence>
<evidence type="ECO:0000256" key="1">
    <source>
        <dbReference type="SAM" id="SignalP"/>
    </source>
</evidence>
<dbReference type="AlphaFoldDB" id="A0A7S2UML2"/>
<accession>A0A7S2UML2</accession>
<feature type="signal peptide" evidence="1">
    <location>
        <begin position="1"/>
        <end position="20"/>
    </location>
</feature>
<proteinExistence type="predicted"/>
<name>A0A7S2UML2_9STRA</name>
<gene>
    <name evidence="2" type="ORF">ASEP1449_LOCUS14596</name>
</gene>
<feature type="chain" id="PRO_5031230959" description="EGF-like domain-containing protein" evidence="1">
    <location>
        <begin position="21"/>
        <end position="355"/>
    </location>
</feature>
<reference evidence="2" key="1">
    <citation type="submission" date="2021-01" db="EMBL/GenBank/DDBJ databases">
        <authorList>
            <person name="Corre E."/>
            <person name="Pelletier E."/>
            <person name="Niang G."/>
            <person name="Scheremetjew M."/>
            <person name="Finn R."/>
            <person name="Kale V."/>
            <person name="Holt S."/>
            <person name="Cochrane G."/>
            <person name="Meng A."/>
            <person name="Brown T."/>
            <person name="Cohen L."/>
        </authorList>
    </citation>
    <scope>NUCLEOTIDE SEQUENCE</scope>
    <source>
        <strain evidence="2">CCMP2084</strain>
    </source>
</reference>
<sequence>MIFDKRMLSLLIIAPLGVEAASHGGGGDIGRFLKDHQATFTRMRQANLLNKVPSSPEDLRNLAADGSLLGGCTRVKDGSKTQAVCIGEGGEIASCLVEAEEGFCEHSIIDFNTILNSDNVGGGLMDFLENGRNPFLCQSCTNNGNEIDCTNLASTFDVNACTAEADFYVECDENTECCNLEAAFEGEQIKLNCCIESDANTLDSRCCASYNGEELCSGLEVSCPEGMTADSVMEQCTCAVTFNGETCQGCNFCPSKPDALGVVADGGFEYTCDNIVPAWSQNCDEAPSIGIGDPDTSFTGTEMFRAISVFPPDNASTPNMQRTAGDNTSSSWHVPPTHPLTIFLAATAAGLFALV</sequence>
<organism evidence="2">
    <name type="scientific">Attheya septentrionalis</name>
    <dbReference type="NCBI Taxonomy" id="420275"/>
    <lineage>
        <taxon>Eukaryota</taxon>
        <taxon>Sar</taxon>
        <taxon>Stramenopiles</taxon>
        <taxon>Ochrophyta</taxon>
        <taxon>Bacillariophyta</taxon>
        <taxon>Coscinodiscophyceae</taxon>
        <taxon>Chaetocerotophycidae</taxon>
        <taxon>Chaetocerotales</taxon>
        <taxon>Attheyaceae</taxon>
        <taxon>Attheya</taxon>
    </lineage>
</organism>